<sequence>MLKLSTPSREPFWLDILAGVRIQFRPISVADMLVARAAAAESLGTKVEGDAPLDRSTTVAAGAAFTRSLALSGIVAWEGIGDAGGKPIDPNPVAINQLLEVWPAFDAIDRLYVGPALTRLDEKNV</sequence>
<reference evidence="1 2" key="1">
    <citation type="submission" date="2020-03" db="EMBL/GenBank/DDBJ databases">
        <title>Genomic Encyclopedia of Type Strains, Phase IV (KMG-IV): sequencing the most valuable type-strain genomes for metagenomic binning, comparative biology and taxonomic classification.</title>
        <authorList>
            <person name="Goeker M."/>
        </authorList>
    </citation>
    <scope>NUCLEOTIDE SEQUENCE [LARGE SCALE GENOMIC DNA]</scope>
    <source>
        <strain evidence="1 2">DSM 103870</strain>
    </source>
</reference>
<dbReference type="Proteomes" id="UP001429580">
    <property type="component" value="Unassembled WGS sequence"/>
</dbReference>
<dbReference type="EMBL" id="JAASQI010000007">
    <property type="protein sequence ID" value="NIJ59234.1"/>
    <property type="molecule type" value="Genomic_DNA"/>
</dbReference>
<proteinExistence type="predicted"/>
<organism evidence="1 2">
    <name type="scientific">Pseudochelatococcus lubricantis</name>
    <dbReference type="NCBI Taxonomy" id="1538102"/>
    <lineage>
        <taxon>Bacteria</taxon>
        <taxon>Pseudomonadati</taxon>
        <taxon>Pseudomonadota</taxon>
        <taxon>Alphaproteobacteria</taxon>
        <taxon>Hyphomicrobiales</taxon>
        <taxon>Chelatococcaceae</taxon>
        <taxon>Pseudochelatococcus</taxon>
    </lineage>
</organism>
<gene>
    <name evidence="1" type="ORF">FHS82_003089</name>
</gene>
<accession>A0ABX0V3X1</accession>
<evidence type="ECO:0000313" key="1">
    <source>
        <dbReference type="EMBL" id="NIJ59234.1"/>
    </source>
</evidence>
<name>A0ABX0V3X1_9HYPH</name>
<dbReference type="RefSeq" id="WP_166954374.1">
    <property type="nucleotide sequence ID" value="NZ_JAASQI010000007.1"/>
</dbReference>
<evidence type="ECO:0000313" key="2">
    <source>
        <dbReference type="Proteomes" id="UP001429580"/>
    </source>
</evidence>
<comment type="caution">
    <text evidence="1">The sequence shown here is derived from an EMBL/GenBank/DDBJ whole genome shotgun (WGS) entry which is preliminary data.</text>
</comment>
<keyword evidence="2" id="KW-1185">Reference proteome</keyword>
<protein>
    <submittedName>
        <fullName evidence="1">Uncharacterized protein</fullName>
    </submittedName>
</protein>